<protein>
    <submittedName>
        <fullName evidence="4">Tripartite tricarboxylate transporter TctB family protein</fullName>
    </submittedName>
</protein>
<feature type="domain" description="DUF1468" evidence="3">
    <location>
        <begin position="31"/>
        <end position="192"/>
    </location>
</feature>
<dbReference type="RefSeq" id="WP_061080426.1">
    <property type="nucleotide sequence ID" value="NZ_JAAXPG010000007.1"/>
</dbReference>
<reference evidence="4 5" key="1">
    <citation type="submission" date="2020-04" db="EMBL/GenBank/DDBJ databases">
        <title>MicrobeNet Type strains.</title>
        <authorList>
            <person name="Nicholson A.C."/>
        </authorList>
    </citation>
    <scope>NUCLEOTIDE SEQUENCE [LARGE SCALE GENOMIC DNA]</scope>
    <source>
        <strain evidence="4 5">ATCC 23612</strain>
    </source>
</reference>
<evidence type="ECO:0000313" key="4">
    <source>
        <dbReference type="EMBL" id="NKY97957.1"/>
    </source>
</evidence>
<comment type="caution">
    <text evidence="4">The sequence shown here is derived from an EMBL/GenBank/DDBJ whole genome shotgun (WGS) entry which is preliminary data.</text>
</comment>
<evidence type="ECO:0000256" key="2">
    <source>
        <dbReference type="SAM" id="Phobius"/>
    </source>
</evidence>
<keyword evidence="2" id="KW-0812">Transmembrane</keyword>
<feature type="region of interest" description="Disordered" evidence="1">
    <location>
        <begin position="1"/>
        <end position="22"/>
    </location>
</feature>
<keyword evidence="5" id="KW-1185">Reference proteome</keyword>
<dbReference type="InterPro" id="IPR009936">
    <property type="entry name" value="DUF1468"/>
</dbReference>
<feature type="transmembrane region" description="Helical" evidence="2">
    <location>
        <begin position="30"/>
        <end position="51"/>
    </location>
</feature>
<feature type="region of interest" description="Disordered" evidence="1">
    <location>
        <begin position="95"/>
        <end position="114"/>
    </location>
</feature>
<dbReference type="Pfam" id="PF07331">
    <property type="entry name" value="TctB"/>
    <property type="match status" value="1"/>
</dbReference>
<evidence type="ECO:0000256" key="1">
    <source>
        <dbReference type="SAM" id="MobiDB-lite"/>
    </source>
</evidence>
<keyword evidence="2" id="KW-1133">Transmembrane helix</keyword>
<accession>A0A7X6RQ87</accession>
<organism evidence="4 5">
    <name type="scientific">Nocardiopsis alborubida</name>
    <dbReference type="NCBI Taxonomy" id="146802"/>
    <lineage>
        <taxon>Bacteria</taxon>
        <taxon>Bacillati</taxon>
        <taxon>Actinomycetota</taxon>
        <taxon>Actinomycetes</taxon>
        <taxon>Streptosporangiales</taxon>
        <taxon>Nocardiopsidaceae</taxon>
        <taxon>Nocardiopsis</taxon>
    </lineage>
</organism>
<dbReference type="AlphaFoldDB" id="A0A7X6RQ87"/>
<evidence type="ECO:0000313" key="5">
    <source>
        <dbReference type="Proteomes" id="UP000553209"/>
    </source>
</evidence>
<feature type="compositionally biased region" description="Low complexity" evidence="1">
    <location>
        <begin position="1"/>
        <end position="14"/>
    </location>
</feature>
<dbReference type="EMBL" id="JAAXPG010000007">
    <property type="protein sequence ID" value="NKY97957.1"/>
    <property type="molecule type" value="Genomic_DNA"/>
</dbReference>
<sequence length="200" mass="20593">MSTDATTPTRATEPAAPPPRPSWWRGRSELLVAALVLGIAGFIAVQTAAMPVPPGTEPPGPRFFPTLVAIFMGVTGTALAVQVLLRPARTAEAPATGENADAATADTDGSAPAGEAGPVRIDWRCLGIVVASLTVFILLLQPVGWLLSAALLFFGVAYALGSRRYLFDAVLSLVFSSVIQLAFVAGLGLNLPAGILGGIF</sequence>
<dbReference type="Proteomes" id="UP000553209">
    <property type="component" value="Unassembled WGS sequence"/>
</dbReference>
<feature type="transmembrane region" description="Helical" evidence="2">
    <location>
        <begin position="173"/>
        <end position="199"/>
    </location>
</feature>
<name>A0A7X6RQ87_9ACTN</name>
<evidence type="ECO:0000259" key="3">
    <source>
        <dbReference type="Pfam" id="PF07331"/>
    </source>
</evidence>
<keyword evidence="2" id="KW-0472">Membrane</keyword>
<feature type="transmembrane region" description="Helical" evidence="2">
    <location>
        <begin position="63"/>
        <end position="85"/>
    </location>
</feature>
<proteinExistence type="predicted"/>
<feature type="transmembrane region" description="Helical" evidence="2">
    <location>
        <begin position="145"/>
        <end position="161"/>
    </location>
</feature>
<gene>
    <name evidence="4" type="ORF">HGB44_09855</name>
</gene>